<dbReference type="GO" id="GO:0030288">
    <property type="term" value="C:outer membrane-bounded periplasmic space"/>
    <property type="evidence" value="ECO:0007669"/>
    <property type="project" value="TreeGrafter"/>
</dbReference>
<gene>
    <name evidence="3" type="ORF">FY536_06080</name>
</gene>
<dbReference type="Pfam" id="PF08239">
    <property type="entry name" value="SH3_3"/>
    <property type="match status" value="1"/>
</dbReference>
<dbReference type="Gene3D" id="2.30.30.40">
    <property type="entry name" value="SH3 Domains"/>
    <property type="match status" value="1"/>
</dbReference>
<protein>
    <submittedName>
        <fullName evidence="3">N-acetylmuramoyl-L-alanine amidase</fullName>
    </submittedName>
</protein>
<dbReference type="GO" id="GO:0008745">
    <property type="term" value="F:N-acetylmuramoyl-L-alanine amidase activity"/>
    <property type="evidence" value="ECO:0007669"/>
    <property type="project" value="InterPro"/>
</dbReference>
<dbReference type="InterPro" id="IPR003646">
    <property type="entry name" value="SH3-like_bac-type"/>
</dbReference>
<dbReference type="PROSITE" id="PS51781">
    <property type="entry name" value="SH3B"/>
    <property type="match status" value="1"/>
</dbReference>
<dbReference type="SMART" id="SM00287">
    <property type="entry name" value="SH3b"/>
    <property type="match status" value="1"/>
</dbReference>
<keyword evidence="2" id="KW-0961">Cell wall biogenesis/degradation</keyword>
<evidence type="ECO:0000313" key="4">
    <source>
        <dbReference type="Proteomes" id="UP000516446"/>
    </source>
</evidence>
<evidence type="ECO:0000313" key="3">
    <source>
        <dbReference type="EMBL" id="QNT64833.1"/>
    </source>
</evidence>
<organism evidence="3 4">
    <name type="scientific">Weissella koreensis</name>
    <dbReference type="NCBI Taxonomy" id="165096"/>
    <lineage>
        <taxon>Bacteria</taxon>
        <taxon>Bacillati</taxon>
        <taxon>Bacillota</taxon>
        <taxon>Bacilli</taxon>
        <taxon>Lactobacillales</taxon>
        <taxon>Lactobacillaceae</taxon>
        <taxon>Weissella</taxon>
    </lineage>
</organism>
<dbReference type="InterPro" id="IPR050695">
    <property type="entry name" value="N-acetylmuramoyl_amidase_3"/>
</dbReference>
<dbReference type="SUPFAM" id="SSF53187">
    <property type="entry name" value="Zn-dependent exopeptidases"/>
    <property type="match status" value="1"/>
</dbReference>
<name>A0A7H1MMZ7_9LACO</name>
<dbReference type="SMART" id="SM00646">
    <property type="entry name" value="Ami_3"/>
    <property type="match status" value="1"/>
</dbReference>
<evidence type="ECO:0000256" key="1">
    <source>
        <dbReference type="ARBA" id="ARBA00022801"/>
    </source>
</evidence>
<sequence length="299" mass="33780">MLRRGLDIIKKFLIRFWLPLGITIGMLAIAITFTMVLLARQQITVHISNITVRQGPDVLKSAEGILKKGEHLNILDRDNGWYKIQREDETTGWVAGWLLERKEPVKHMNLLSEATIELDPGHGGSDNGASSIDKKHFEKNYTLSLAQKTKNELEKNYGTRVFMSRDDDRVVGLLKIPKVGESHRANAFVSFHFDSTVEKNTGSGFTAYYGKEDNGSQELAQYLNSSMAPTMPIKNLGVKQADYIVLKYNSVPAALLENGYINSSRDFKNIKNVDYQKKIAKRVPLGLEQYLNYQAKQAE</sequence>
<keyword evidence="1" id="KW-0378">Hydrolase</keyword>
<dbReference type="CDD" id="cd02696">
    <property type="entry name" value="MurNAc-LAA"/>
    <property type="match status" value="1"/>
</dbReference>
<dbReference type="InterPro" id="IPR002508">
    <property type="entry name" value="MurNAc-LAA_cat"/>
</dbReference>
<dbReference type="Gene3D" id="3.40.630.40">
    <property type="entry name" value="Zn-dependent exopeptidases"/>
    <property type="match status" value="1"/>
</dbReference>
<dbReference type="EMBL" id="CP043431">
    <property type="protein sequence ID" value="QNT64833.1"/>
    <property type="molecule type" value="Genomic_DNA"/>
</dbReference>
<proteinExistence type="predicted"/>
<dbReference type="Pfam" id="PF01520">
    <property type="entry name" value="Amidase_3"/>
    <property type="match status" value="1"/>
</dbReference>
<dbReference type="PANTHER" id="PTHR30404">
    <property type="entry name" value="N-ACETYLMURAMOYL-L-ALANINE AMIDASE"/>
    <property type="match status" value="1"/>
</dbReference>
<reference evidence="3 4" key="1">
    <citation type="submission" date="2019-08" db="EMBL/GenBank/DDBJ databases">
        <authorList>
            <person name="Chang H.C."/>
            <person name="Mun S.Y."/>
        </authorList>
    </citation>
    <scope>NUCLEOTIDE SEQUENCE [LARGE SCALE GENOMIC DNA]</scope>
    <source>
        <strain evidence="3 4">SK</strain>
    </source>
</reference>
<dbReference type="AlphaFoldDB" id="A0A7H1MMZ7"/>
<dbReference type="PANTHER" id="PTHR30404:SF7">
    <property type="entry name" value="CELL WALL AMIDASE LYTH-RELATED"/>
    <property type="match status" value="1"/>
</dbReference>
<accession>A0A7H1MMZ7</accession>
<keyword evidence="4" id="KW-1185">Reference proteome</keyword>
<evidence type="ECO:0000256" key="2">
    <source>
        <dbReference type="ARBA" id="ARBA00023316"/>
    </source>
</evidence>
<dbReference type="RefSeq" id="WP_006845178.1">
    <property type="nucleotide sequence ID" value="NZ_CP026847.1"/>
</dbReference>
<dbReference type="GO" id="GO:0071555">
    <property type="term" value="P:cell wall organization"/>
    <property type="evidence" value="ECO:0007669"/>
    <property type="project" value="UniProtKB-KW"/>
</dbReference>
<dbReference type="GO" id="GO:0009253">
    <property type="term" value="P:peptidoglycan catabolic process"/>
    <property type="evidence" value="ECO:0007669"/>
    <property type="project" value="InterPro"/>
</dbReference>
<dbReference type="Proteomes" id="UP000516446">
    <property type="component" value="Chromosome"/>
</dbReference>